<keyword evidence="5" id="KW-1185">Reference proteome</keyword>
<evidence type="ECO:0000256" key="1">
    <source>
        <dbReference type="SAM" id="Coils"/>
    </source>
</evidence>
<sequence>MSNALKEWWAPLGLLLAALTPVGTFVVGTGDMRGDLKTHEQRMNQTDRRIDQVEQQGKEMQIDLRDQGRQSARMEAKLDLLLQRLPDRH</sequence>
<name>A0A7X0MN72_9SPHN</name>
<proteinExistence type="predicted"/>
<keyword evidence="1" id="KW-0175">Coiled coil</keyword>
<evidence type="ECO:0000313" key="3">
    <source>
        <dbReference type="EMBL" id="MBB6503223.1"/>
    </source>
</evidence>
<evidence type="ECO:0000313" key="5">
    <source>
        <dbReference type="Proteomes" id="UP000560131"/>
    </source>
</evidence>
<gene>
    <name evidence="3" type="ORF">F4693_000172</name>
    <name evidence="2" type="ORF">FHS97_003035</name>
</gene>
<dbReference type="RefSeq" id="WP_184039746.1">
    <property type="nucleotide sequence ID" value="NZ_BAABAR010000018.1"/>
</dbReference>
<dbReference type="Proteomes" id="UP000560131">
    <property type="component" value="Unassembled WGS sequence"/>
</dbReference>
<dbReference type="EMBL" id="JACIJN010000011">
    <property type="protein sequence ID" value="MBB5727081.1"/>
    <property type="molecule type" value="Genomic_DNA"/>
</dbReference>
<organism evidence="3 4">
    <name type="scientific">Sphingomonas endophytica</name>
    <dbReference type="NCBI Taxonomy" id="869719"/>
    <lineage>
        <taxon>Bacteria</taxon>
        <taxon>Pseudomonadati</taxon>
        <taxon>Pseudomonadota</taxon>
        <taxon>Alphaproteobacteria</taxon>
        <taxon>Sphingomonadales</taxon>
        <taxon>Sphingomonadaceae</taxon>
        <taxon>Sphingomonas</taxon>
    </lineage>
</organism>
<reference evidence="3 4" key="3">
    <citation type="submission" date="2020-08" db="EMBL/GenBank/DDBJ databases">
        <authorList>
            <person name="Partida-Martinez L."/>
            <person name="Huntemann M."/>
            <person name="Clum A."/>
            <person name="Wang J."/>
            <person name="Palaniappan K."/>
            <person name="Ritter S."/>
            <person name="Chen I.-M."/>
            <person name="Stamatis D."/>
            <person name="Reddy T."/>
            <person name="O'Malley R."/>
            <person name="Daum C."/>
            <person name="Shapiro N."/>
            <person name="Ivanova N."/>
            <person name="Kyrpides N."/>
            <person name="Woyke T."/>
        </authorList>
    </citation>
    <scope>NUCLEOTIDE SEQUENCE [LARGE SCALE GENOMIC DNA]</scope>
    <source>
        <strain evidence="3 4">AS3.13</strain>
    </source>
</reference>
<dbReference type="Proteomes" id="UP000522313">
    <property type="component" value="Unassembled WGS sequence"/>
</dbReference>
<comment type="caution">
    <text evidence="3">The sequence shown here is derived from an EMBL/GenBank/DDBJ whole genome shotgun (WGS) entry which is preliminary data.</text>
</comment>
<reference evidence="2 5" key="1">
    <citation type="submission" date="2020-08" db="EMBL/GenBank/DDBJ databases">
        <title>Genomic Encyclopedia of Type Strains, Phase IV (KMG-IV): sequencing the most valuable type-strain genomes for metagenomic binning, comparative biology and taxonomic classification.</title>
        <authorList>
            <person name="Goeker M."/>
        </authorList>
    </citation>
    <scope>NUCLEOTIDE SEQUENCE [LARGE SCALE GENOMIC DNA]</scope>
    <source>
        <strain evidence="2 5">DSM 101535</strain>
    </source>
</reference>
<reference evidence="3 4" key="2">
    <citation type="submission" date="2020-08" db="EMBL/GenBank/DDBJ databases">
        <title>The Agave Microbiome: Exploring the role of microbial communities in plant adaptations to desert environments.</title>
        <authorList>
            <person name="Partida-Martinez L.P."/>
        </authorList>
    </citation>
    <scope>NUCLEOTIDE SEQUENCE [LARGE SCALE GENOMIC DNA]</scope>
    <source>
        <strain evidence="3 4">AS3.13</strain>
    </source>
</reference>
<dbReference type="AlphaFoldDB" id="A0A7X0MN72"/>
<evidence type="ECO:0000313" key="4">
    <source>
        <dbReference type="Proteomes" id="UP000522313"/>
    </source>
</evidence>
<dbReference type="SUPFAM" id="SSF57997">
    <property type="entry name" value="Tropomyosin"/>
    <property type="match status" value="1"/>
</dbReference>
<feature type="coiled-coil region" evidence="1">
    <location>
        <begin position="36"/>
        <end position="63"/>
    </location>
</feature>
<accession>A0A7X0MN72</accession>
<dbReference type="EMBL" id="JACHBT010000001">
    <property type="protein sequence ID" value="MBB6503223.1"/>
    <property type="molecule type" value="Genomic_DNA"/>
</dbReference>
<protein>
    <submittedName>
        <fullName evidence="3">Uncharacterized protein</fullName>
    </submittedName>
</protein>
<evidence type="ECO:0000313" key="2">
    <source>
        <dbReference type="EMBL" id="MBB5727081.1"/>
    </source>
</evidence>